<dbReference type="InterPro" id="IPR049368">
    <property type="entry name" value="FkbO_Hyg5-like_N"/>
</dbReference>
<evidence type="ECO:0000313" key="3">
    <source>
        <dbReference type="Proteomes" id="UP001304300"/>
    </source>
</evidence>
<sequence>MPVSLEYGHARAGWQIGDKGLAVFVPVPFLGGASEELLYSDTVECLSQSEDWLHVENEAFIIIATKVLVANNMEAVTLELYQRLLTAVGSQQILRIWNYVPRINEWESGDENYRSFCSGRAKAFATQAAPDNTNFPAASAVGCNGDEVITILIAAKSGKAHHFENPLQCPAYEYPPQYGANAPAFARATSWEKHGSALYISGTSSVSGHETAFPLDIDGQLRVTAQNLYSILNEARMRGVSNDLAKPGWLKAYVRKPHDASKVEAFLAEENWLVDDRFSIVQADICRRELLVEIELSWLDLKANTSSIKSRFST</sequence>
<evidence type="ECO:0000259" key="1">
    <source>
        <dbReference type="Pfam" id="PF21168"/>
    </source>
</evidence>
<reference evidence="2 3" key="1">
    <citation type="submission" date="2023-10" db="EMBL/GenBank/DDBJ databases">
        <title>Rubellicoccus peritrichatus gen. nov., sp. nov., isolated from an algae of coral reef tank.</title>
        <authorList>
            <person name="Luo J."/>
        </authorList>
    </citation>
    <scope>NUCLEOTIDE SEQUENCE [LARGE SCALE GENOMIC DNA]</scope>
    <source>
        <strain evidence="2 3">CR14</strain>
    </source>
</reference>
<dbReference type="RefSeq" id="WP_317834836.1">
    <property type="nucleotide sequence ID" value="NZ_CP136920.1"/>
</dbReference>
<evidence type="ECO:0000313" key="2">
    <source>
        <dbReference type="EMBL" id="WOO42317.1"/>
    </source>
</evidence>
<dbReference type="EMBL" id="CP136920">
    <property type="protein sequence ID" value="WOO42317.1"/>
    <property type="molecule type" value="Genomic_DNA"/>
</dbReference>
<dbReference type="KEGG" id="puo:RZN69_04390"/>
<dbReference type="Pfam" id="PF21168">
    <property type="entry name" value="FkbO_Hyg5-like_N"/>
    <property type="match status" value="1"/>
</dbReference>
<dbReference type="Proteomes" id="UP001304300">
    <property type="component" value="Chromosome"/>
</dbReference>
<proteinExistence type="predicted"/>
<dbReference type="SUPFAM" id="SSF55298">
    <property type="entry name" value="YjgF-like"/>
    <property type="match status" value="1"/>
</dbReference>
<dbReference type="InterPro" id="IPR035959">
    <property type="entry name" value="RutC-like_sf"/>
</dbReference>
<organism evidence="2 3">
    <name type="scientific">Rubellicoccus peritrichatus</name>
    <dbReference type="NCBI Taxonomy" id="3080537"/>
    <lineage>
        <taxon>Bacteria</taxon>
        <taxon>Pseudomonadati</taxon>
        <taxon>Verrucomicrobiota</taxon>
        <taxon>Opitutia</taxon>
        <taxon>Puniceicoccales</taxon>
        <taxon>Cerasicoccaceae</taxon>
        <taxon>Rubellicoccus</taxon>
    </lineage>
</organism>
<dbReference type="Gene3D" id="3.30.1330.40">
    <property type="entry name" value="RutC-like"/>
    <property type="match status" value="1"/>
</dbReference>
<dbReference type="AlphaFoldDB" id="A0AAQ3QWV8"/>
<name>A0AAQ3QWV8_9BACT</name>
<gene>
    <name evidence="2" type="ORF">RZN69_04390</name>
</gene>
<accession>A0AAQ3QWV8</accession>
<feature type="domain" description="Chorismatase FkbO/Hyg5-like N-terminal" evidence="1">
    <location>
        <begin position="50"/>
        <end position="153"/>
    </location>
</feature>
<keyword evidence="3" id="KW-1185">Reference proteome</keyword>
<protein>
    <recommendedName>
        <fullName evidence="1">Chorismatase FkbO/Hyg5-like N-terminal domain-containing protein</fullName>
    </recommendedName>
</protein>